<evidence type="ECO:0000256" key="1">
    <source>
        <dbReference type="SAM" id="MobiDB-lite"/>
    </source>
</evidence>
<comment type="caution">
    <text evidence="2">The sequence shown here is derived from an EMBL/GenBank/DDBJ whole genome shotgun (WGS) entry which is preliminary data.</text>
</comment>
<gene>
    <name evidence="2" type="ORF">BGZ97_002008</name>
</gene>
<sequence length="105" mass="11598">MSPTSPTFRDSGCDDNEVELVDNEEGDDDDAGTDQEGNASDDDSRILDTFSSIPQKRTRKDLDDGYGLRRPPPAPKLISPEQVLQFFPTNSQSPSVLKSLQLRRG</sequence>
<organism evidence="2 3">
    <name type="scientific">Linnemannia gamsii</name>
    <dbReference type="NCBI Taxonomy" id="64522"/>
    <lineage>
        <taxon>Eukaryota</taxon>
        <taxon>Fungi</taxon>
        <taxon>Fungi incertae sedis</taxon>
        <taxon>Mucoromycota</taxon>
        <taxon>Mortierellomycotina</taxon>
        <taxon>Mortierellomycetes</taxon>
        <taxon>Mortierellales</taxon>
        <taxon>Mortierellaceae</taxon>
        <taxon>Linnemannia</taxon>
    </lineage>
</organism>
<accession>A0A9P6QVP4</accession>
<evidence type="ECO:0000313" key="3">
    <source>
        <dbReference type="Proteomes" id="UP000823405"/>
    </source>
</evidence>
<dbReference type="EMBL" id="JAAAIN010001425">
    <property type="protein sequence ID" value="KAG0303206.1"/>
    <property type="molecule type" value="Genomic_DNA"/>
</dbReference>
<dbReference type="OrthoDB" id="2436424at2759"/>
<evidence type="ECO:0000313" key="2">
    <source>
        <dbReference type="EMBL" id="KAG0303206.1"/>
    </source>
</evidence>
<reference evidence="2" key="1">
    <citation type="journal article" date="2020" name="Fungal Divers.">
        <title>Resolving the Mortierellaceae phylogeny through synthesis of multi-gene phylogenetics and phylogenomics.</title>
        <authorList>
            <person name="Vandepol N."/>
            <person name="Liber J."/>
            <person name="Desiro A."/>
            <person name="Na H."/>
            <person name="Kennedy M."/>
            <person name="Barry K."/>
            <person name="Grigoriev I.V."/>
            <person name="Miller A.N."/>
            <person name="O'Donnell K."/>
            <person name="Stajich J.E."/>
            <person name="Bonito G."/>
        </authorList>
    </citation>
    <scope>NUCLEOTIDE SEQUENCE</scope>
    <source>
        <strain evidence="2">NVP60</strain>
    </source>
</reference>
<feature type="region of interest" description="Disordered" evidence="1">
    <location>
        <begin position="1"/>
        <end position="77"/>
    </location>
</feature>
<dbReference type="Proteomes" id="UP000823405">
    <property type="component" value="Unassembled WGS sequence"/>
</dbReference>
<dbReference type="AlphaFoldDB" id="A0A9P6QVP4"/>
<keyword evidence="3" id="KW-1185">Reference proteome</keyword>
<name>A0A9P6QVP4_9FUNG</name>
<proteinExistence type="predicted"/>
<protein>
    <submittedName>
        <fullName evidence="2">Uncharacterized protein</fullName>
    </submittedName>
</protein>
<feature type="compositionally biased region" description="Acidic residues" evidence="1">
    <location>
        <begin position="13"/>
        <end position="33"/>
    </location>
</feature>